<evidence type="ECO:0000259" key="1">
    <source>
        <dbReference type="Pfam" id="PF23961"/>
    </source>
</evidence>
<dbReference type="InterPro" id="IPR057087">
    <property type="entry name" value="Gp12-like"/>
</dbReference>
<gene>
    <name evidence="2" type="ORF">GTGU_01772</name>
</gene>
<dbReference type="eggNOG" id="ENOG50304ZA">
    <property type="taxonomic scope" value="Bacteria"/>
</dbReference>
<organism evidence="2 3">
    <name type="scientific">Trabulsiella guamensis ATCC 49490</name>
    <dbReference type="NCBI Taxonomy" id="1005994"/>
    <lineage>
        <taxon>Bacteria</taxon>
        <taxon>Pseudomonadati</taxon>
        <taxon>Pseudomonadota</taxon>
        <taxon>Gammaproteobacteria</taxon>
        <taxon>Enterobacterales</taxon>
        <taxon>Enterobacteriaceae</taxon>
        <taxon>Trabulsiella</taxon>
    </lineage>
</organism>
<comment type="caution">
    <text evidence="2">The sequence shown here is derived from an EMBL/GenBank/DDBJ whole genome shotgun (WGS) entry which is preliminary data.</text>
</comment>
<keyword evidence="3" id="KW-1185">Reference proteome</keyword>
<dbReference type="AlphaFoldDB" id="A0A085ABD4"/>
<evidence type="ECO:0000313" key="2">
    <source>
        <dbReference type="EMBL" id="KFC07529.1"/>
    </source>
</evidence>
<protein>
    <submittedName>
        <fullName evidence="2">Putative bacteriophage protein</fullName>
    </submittedName>
</protein>
<dbReference type="EMBL" id="JMTB01000061">
    <property type="protein sequence ID" value="KFC07529.1"/>
    <property type="molecule type" value="Genomic_DNA"/>
</dbReference>
<evidence type="ECO:0000313" key="3">
    <source>
        <dbReference type="Proteomes" id="UP000028630"/>
    </source>
</evidence>
<sequence>MSNDSTTRGYLTPAAGGPAYDEALEREISRWIRGVTGLPAKSVFPRWTDPQSSIPKNGVTWCAFGITTVPLPGMPANIQVDENTSEQWAWESVTVILCFYGPQGASMATTFRSGLFVEQNNTELNRSGLSFNDAGTIYNLPELINNQWVRRYDLTITLTRKTVRTYNIKSIVDDNVTISTGD</sequence>
<dbReference type="OrthoDB" id="8446915at2"/>
<feature type="domain" description="Phage neck terminator protein gp12-like" evidence="1">
    <location>
        <begin position="23"/>
        <end position="181"/>
    </location>
</feature>
<reference evidence="3" key="1">
    <citation type="submission" date="2014-05" db="EMBL/GenBank/DDBJ databases">
        <title>ATOL: Assembling a taxonomically balanced genome-scale reconstruction of the evolutionary history of the Enterobacteriaceae.</title>
        <authorList>
            <person name="Plunkett G. III"/>
            <person name="Neeno-Eckwall E.C."/>
            <person name="Glasner J.D."/>
            <person name="Perna N.T."/>
        </authorList>
    </citation>
    <scope>NUCLEOTIDE SEQUENCE [LARGE SCALE GENOMIC DNA]</scope>
    <source>
        <strain evidence="3">ATCC 49490</strain>
    </source>
</reference>
<dbReference type="Proteomes" id="UP000028630">
    <property type="component" value="Unassembled WGS sequence"/>
</dbReference>
<dbReference type="RefSeq" id="WP_038155833.1">
    <property type="nucleotide sequence ID" value="NZ_JMTB01000061.1"/>
</dbReference>
<name>A0A085ABD4_9ENTR</name>
<dbReference type="Pfam" id="PF23961">
    <property type="entry name" value="Phage_tail_terminator_9"/>
    <property type="match status" value="1"/>
</dbReference>
<proteinExistence type="predicted"/>
<accession>A0A085ABD4</accession>